<dbReference type="FunFam" id="2.30.29.30:FF:000073">
    <property type="entry name" value="Pleckstrin homology domain-containing family B member 2"/>
    <property type="match status" value="1"/>
</dbReference>
<keyword evidence="7" id="KW-1185">Reference proteome</keyword>
<comment type="caution">
    <text evidence="5">The sequence shown here is derived from an EMBL/GenBank/DDBJ whole genome shotgun (WGS) entry which is preliminary data.</text>
</comment>
<dbReference type="SMART" id="SM00233">
    <property type="entry name" value="PH"/>
    <property type="match status" value="1"/>
</dbReference>
<evidence type="ECO:0000313" key="7">
    <source>
        <dbReference type="Proteomes" id="UP000618051"/>
    </source>
</evidence>
<evidence type="ECO:0000313" key="5">
    <source>
        <dbReference type="EMBL" id="KAG0118763.1"/>
    </source>
</evidence>
<gene>
    <name evidence="6" type="ORF">IHE44_0001781</name>
    <name evidence="5" type="ORF">IHE44_000655</name>
</gene>
<protein>
    <submittedName>
        <fullName evidence="5">Pleckstrin y domain-containing family B member 2</fullName>
    </submittedName>
</protein>
<dbReference type="InterPro" id="IPR011993">
    <property type="entry name" value="PH-like_dom_sf"/>
</dbReference>
<evidence type="ECO:0000313" key="6">
    <source>
        <dbReference type="EMBL" id="KAI1235701.1"/>
    </source>
</evidence>
<dbReference type="EMBL" id="JADDUC020000011">
    <property type="protein sequence ID" value="KAI1235701.1"/>
    <property type="molecule type" value="Genomic_DNA"/>
</dbReference>
<sequence>QADTKVKNKRFILEFKLYLQVVLTIISKPVQDEAFLKYEILMVILLYATVFAQYSEEDTATSEATMAFVKSGWLLRQSTILRRWKKNWFDLWSDGRLIFYDDQNRHDLEDKIHMRIHCINLRVGNECRDFQPPEGKQRDCLLQIVCRDGKTVNLCAESADDCLAWKIALQDARTNTGYVGSDVMYDETAISSAPPPYTAYATPSPEVYGYGYDQYHGAYPPVAPQIFYASNGQAYALPYQYPYQGPYGQPPANHVIIQERYRDSDGDLALGMLAGAATGMALGSLFWVF</sequence>
<organism evidence="5">
    <name type="scientific">Lamprotornis superbus</name>
    <dbReference type="NCBI Taxonomy" id="245042"/>
    <lineage>
        <taxon>Eukaryota</taxon>
        <taxon>Metazoa</taxon>
        <taxon>Chordata</taxon>
        <taxon>Craniata</taxon>
        <taxon>Vertebrata</taxon>
        <taxon>Euteleostomi</taxon>
        <taxon>Archelosauria</taxon>
        <taxon>Archosauria</taxon>
        <taxon>Dinosauria</taxon>
        <taxon>Saurischia</taxon>
        <taxon>Theropoda</taxon>
        <taxon>Coelurosauria</taxon>
        <taxon>Aves</taxon>
        <taxon>Neognathae</taxon>
        <taxon>Neoaves</taxon>
        <taxon>Telluraves</taxon>
        <taxon>Australaves</taxon>
        <taxon>Passeriformes</taxon>
        <taxon>Sturnidae</taxon>
        <taxon>Lamprotornis</taxon>
    </lineage>
</organism>
<evidence type="ECO:0000256" key="1">
    <source>
        <dbReference type="ARBA" id="ARBA00004370"/>
    </source>
</evidence>
<accession>A0A835NP75</accession>
<proteinExistence type="predicted"/>
<keyword evidence="2 3" id="KW-0472">Membrane</keyword>
<feature type="non-terminal residue" evidence="5">
    <location>
        <position position="1"/>
    </location>
</feature>
<dbReference type="Proteomes" id="UP000618051">
    <property type="component" value="Unassembled WGS sequence"/>
</dbReference>
<dbReference type="OrthoDB" id="2157866at2759"/>
<dbReference type="PANTHER" id="PTHR14309">
    <property type="entry name" value="EXPRESSED PROTEIN"/>
    <property type="match status" value="1"/>
</dbReference>
<feature type="domain" description="PH" evidence="4">
    <location>
        <begin position="67"/>
        <end position="174"/>
    </location>
</feature>
<dbReference type="InterPro" id="IPR039680">
    <property type="entry name" value="PLEKHB1/2"/>
</dbReference>
<evidence type="ECO:0000256" key="2">
    <source>
        <dbReference type="ARBA" id="ARBA00023136"/>
    </source>
</evidence>
<dbReference type="Gene3D" id="2.30.29.30">
    <property type="entry name" value="Pleckstrin-homology domain (PH domain)/Phosphotyrosine-binding domain (PTB)"/>
    <property type="match status" value="1"/>
</dbReference>
<reference evidence="5" key="1">
    <citation type="submission" date="2020-10" db="EMBL/GenBank/DDBJ databases">
        <title>Feather gene expression reveals the developmental basis of iridescence in African starlings.</title>
        <authorList>
            <person name="Rubenstein D.R."/>
        </authorList>
    </citation>
    <scope>NUCLEOTIDE SEQUENCE</scope>
    <source>
        <strain evidence="5">SS15</strain>
        <tissue evidence="5">Liver</tissue>
    </source>
</reference>
<feature type="transmembrane region" description="Helical" evidence="3">
    <location>
        <begin position="268"/>
        <end position="288"/>
    </location>
</feature>
<reference evidence="6" key="3">
    <citation type="submission" date="2022-01" db="EMBL/GenBank/DDBJ databases">
        <authorList>
            <person name="Rubenstein D.R."/>
        </authorList>
    </citation>
    <scope>NUCLEOTIDE SEQUENCE</scope>
    <source>
        <strain evidence="6">SS15</strain>
        <tissue evidence="6">Liver</tissue>
    </source>
</reference>
<dbReference type="PANTHER" id="PTHR14309:SF8">
    <property type="entry name" value="PLECKSTRIN HOMOLOGY DOMAIN-CONTAINING FAMILY B MEMBER 2"/>
    <property type="match status" value="1"/>
</dbReference>
<keyword evidence="3" id="KW-0812">Transmembrane</keyword>
<evidence type="ECO:0000256" key="3">
    <source>
        <dbReference type="SAM" id="Phobius"/>
    </source>
</evidence>
<dbReference type="AlphaFoldDB" id="A0A835NP75"/>
<dbReference type="CDD" id="cd13265">
    <property type="entry name" value="PH_evt"/>
    <property type="match status" value="1"/>
</dbReference>
<dbReference type="EMBL" id="JADDUC010000103">
    <property type="protein sequence ID" value="KAG0118763.1"/>
    <property type="molecule type" value="Genomic_DNA"/>
</dbReference>
<dbReference type="Pfam" id="PF00169">
    <property type="entry name" value="PH"/>
    <property type="match status" value="1"/>
</dbReference>
<evidence type="ECO:0000259" key="4">
    <source>
        <dbReference type="PROSITE" id="PS50003"/>
    </source>
</evidence>
<dbReference type="SUPFAM" id="SSF50729">
    <property type="entry name" value="PH domain-like"/>
    <property type="match status" value="1"/>
</dbReference>
<keyword evidence="3" id="KW-1133">Transmembrane helix</keyword>
<name>A0A835NP75_9PASS</name>
<comment type="subcellular location">
    <subcellularLocation>
        <location evidence="1">Membrane</location>
    </subcellularLocation>
</comment>
<reference evidence="6 7" key="2">
    <citation type="journal article" date="2021" name="J. Hered.">
        <title>Feather Gene Expression Elucidates the Developmental Basis of Plumage Iridescence in African Starlings.</title>
        <authorList>
            <person name="Rubenstein D.R."/>
            <person name="Corvelo A."/>
            <person name="MacManes M.D."/>
            <person name="Maia R."/>
            <person name="Narzisi G."/>
            <person name="Rousaki A."/>
            <person name="Vandenabeele P."/>
            <person name="Shawkey M.D."/>
            <person name="Solomon J."/>
        </authorList>
    </citation>
    <scope>NUCLEOTIDE SEQUENCE [LARGE SCALE GENOMIC DNA]</scope>
    <source>
        <strain evidence="6">SS15</strain>
    </source>
</reference>
<dbReference type="InterPro" id="IPR001849">
    <property type="entry name" value="PH_domain"/>
</dbReference>
<dbReference type="PROSITE" id="PS50003">
    <property type="entry name" value="PH_DOMAIN"/>
    <property type="match status" value="1"/>
</dbReference>
<dbReference type="GO" id="GO:0016020">
    <property type="term" value="C:membrane"/>
    <property type="evidence" value="ECO:0007669"/>
    <property type="project" value="UniProtKB-SubCell"/>
</dbReference>
<dbReference type="GO" id="GO:0045595">
    <property type="term" value="P:regulation of cell differentiation"/>
    <property type="evidence" value="ECO:0007669"/>
    <property type="project" value="TreeGrafter"/>
</dbReference>